<proteinExistence type="predicted"/>
<accession>A0A812XG56</accession>
<organism evidence="2 3">
    <name type="scientific">Symbiodinium pilosum</name>
    <name type="common">Dinoflagellate</name>
    <dbReference type="NCBI Taxonomy" id="2952"/>
    <lineage>
        <taxon>Eukaryota</taxon>
        <taxon>Sar</taxon>
        <taxon>Alveolata</taxon>
        <taxon>Dinophyceae</taxon>
        <taxon>Suessiales</taxon>
        <taxon>Symbiodiniaceae</taxon>
        <taxon>Symbiodinium</taxon>
    </lineage>
</organism>
<sequence length="129" mass="14715">MSDRELHERLQSAIGSMDTQQVSVSRFFSLPARLYNALPFWAFLRVLYKTWVALKSKEDQAQQETEAEAAAPGPDAVQGPGQRGRKPDVDLLKDLRKMQEKRRTLDIVCDILRDPRVKFCGWMHLGTVG</sequence>
<evidence type="ECO:0000313" key="3">
    <source>
        <dbReference type="Proteomes" id="UP000649617"/>
    </source>
</evidence>
<evidence type="ECO:0000256" key="1">
    <source>
        <dbReference type="SAM" id="MobiDB-lite"/>
    </source>
</evidence>
<name>A0A812XG56_SYMPI</name>
<evidence type="ECO:0000313" key="2">
    <source>
        <dbReference type="EMBL" id="CAE7726836.1"/>
    </source>
</evidence>
<keyword evidence="3" id="KW-1185">Reference proteome</keyword>
<dbReference type="Proteomes" id="UP000649617">
    <property type="component" value="Unassembled WGS sequence"/>
</dbReference>
<protein>
    <submittedName>
        <fullName evidence="2">Uncharacterized protein</fullName>
    </submittedName>
</protein>
<dbReference type="AlphaFoldDB" id="A0A812XG56"/>
<dbReference type="EMBL" id="CAJNIZ010045677">
    <property type="protein sequence ID" value="CAE7726836.1"/>
    <property type="molecule type" value="Genomic_DNA"/>
</dbReference>
<feature type="region of interest" description="Disordered" evidence="1">
    <location>
        <begin position="59"/>
        <end position="90"/>
    </location>
</feature>
<reference evidence="2" key="1">
    <citation type="submission" date="2021-02" db="EMBL/GenBank/DDBJ databases">
        <authorList>
            <person name="Dougan E. K."/>
            <person name="Rhodes N."/>
            <person name="Thang M."/>
            <person name="Chan C."/>
        </authorList>
    </citation>
    <scope>NUCLEOTIDE SEQUENCE</scope>
</reference>
<gene>
    <name evidence="2" type="ORF">SPIL2461_LOCUS20806</name>
</gene>
<feature type="compositionally biased region" description="Low complexity" evidence="1">
    <location>
        <begin position="62"/>
        <end position="71"/>
    </location>
</feature>
<comment type="caution">
    <text evidence="2">The sequence shown here is derived from an EMBL/GenBank/DDBJ whole genome shotgun (WGS) entry which is preliminary data.</text>
</comment>